<keyword evidence="2" id="KW-1185">Reference proteome</keyword>
<gene>
    <name evidence="1" type="ORF">ACI1P1_16015</name>
</gene>
<evidence type="ECO:0000313" key="1">
    <source>
        <dbReference type="EMBL" id="MFM9329802.1"/>
    </source>
</evidence>
<dbReference type="EMBL" id="JBJURJ010000010">
    <property type="protein sequence ID" value="MFM9329802.1"/>
    <property type="molecule type" value="Genomic_DNA"/>
</dbReference>
<comment type="caution">
    <text evidence="1">The sequence shown here is derived from an EMBL/GenBank/DDBJ whole genome shotgun (WGS) entry which is preliminary data.</text>
</comment>
<name>A0ACC7P653_9BACL</name>
<protein>
    <submittedName>
        <fullName evidence="1">MFS transporter</fullName>
    </submittedName>
</protein>
<organism evidence="1 2">
    <name type="scientific">Paenibacillus mesotrionivorans</name>
    <dbReference type="NCBI Taxonomy" id="3160968"/>
    <lineage>
        <taxon>Bacteria</taxon>
        <taxon>Bacillati</taxon>
        <taxon>Bacillota</taxon>
        <taxon>Bacilli</taxon>
        <taxon>Bacillales</taxon>
        <taxon>Paenibacillaceae</taxon>
        <taxon>Paenibacillus</taxon>
    </lineage>
</organism>
<sequence>MSAPKKKDLLAISSIPLIMTLGNSMLIPVLPGMRSQLNVSSFQVSLIITVYSVVAIFLIPVAGFLSDRFGRKKVIVPSLILTGLGGLLCGIASVWFGNAYLWILVGRFIQGIGAAGAFPIVMPLVGDLFQEEAQVSAGLGIVETSNTFGKVLSPILGSLLAALIWYAPFWAIPVLCAASLLMVWFMVKVPKKKSQDKPPRIPDFFKSVKTLFKEKGRWLYAIFALGGISMFVVFGTLFYLSEMLEDEHGMHGVLKGSMLAIPTAALCICSFGTGKLIGDHKKRMKWFNLAGVVLLSAAALACAWFGENSLLLDMTLISLSSAGVGIALPCLDAFITEGIEKEQRGTVTSFYSSMRFIGVAAGPPVASVMLKPSAGPFFYLAAGLGAVAVLLSAFALKPKEDQAAES</sequence>
<dbReference type="Proteomes" id="UP001631969">
    <property type="component" value="Unassembled WGS sequence"/>
</dbReference>
<evidence type="ECO:0000313" key="2">
    <source>
        <dbReference type="Proteomes" id="UP001631969"/>
    </source>
</evidence>
<proteinExistence type="predicted"/>
<reference evidence="1" key="1">
    <citation type="submission" date="2024-12" db="EMBL/GenBank/DDBJ databases">
        <authorList>
            <person name="Wu N."/>
        </authorList>
    </citation>
    <scope>NUCLEOTIDE SEQUENCE</scope>
    <source>
        <strain evidence="1">P15</strain>
    </source>
</reference>
<accession>A0ACC7P653</accession>